<protein>
    <submittedName>
        <fullName evidence="2">Baseplate or tail tube</fullName>
    </submittedName>
</protein>
<sequence length="237" mass="25794">MHPLTQSLRAAMKADKAEKEKPKTPGVVLDSVLDADADDDAASYALTNIAVLVAAALQEWVETADDDLDEGESLADRLLATLIGIADPDQDDEEMDDDEQAVLNLALEAAWDYLTDKGVSEDDADKLLNDWDPDAAGRIRDLLVSILPDGDDAAAEDIDSFAFDGDDDDGSVKLDAVYKMKTAVRNGKRVRIRKRMSGKVKLSAKQKLAIRKAQKKAHTAGAMMRRLKSLRNEGLAK</sequence>
<dbReference type="Proteomes" id="UP000031843">
    <property type="component" value="Chromosome main"/>
</dbReference>
<evidence type="ECO:0000313" key="3">
    <source>
        <dbReference type="Proteomes" id="UP000031843"/>
    </source>
</evidence>
<gene>
    <name evidence="2" type="ORF">RR42_m1445</name>
</gene>
<evidence type="ECO:0000256" key="1">
    <source>
        <dbReference type="SAM" id="MobiDB-lite"/>
    </source>
</evidence>
<proteinExistence type="predicted"/>
<accession>A0A0C4YDL3</accession>
<evidence type="ECO:0000313" key="2">
    <source>
        <dbReference type="EMBL" id="AJG18846.1"/>
    </source>
</evidence>
<dbReference type="AlphaFoldDB" id="A0A0C4YDL3"/>
<organism evidence="2 3">
    <name type="scientific">Cupriavidus basilensis</name>
    <dbReference type="NCBI Taxonomy" id="68895"/>
    <lineage>
        <taxon>Bacteria</taxon>
        <taxon>Pseudomonadati</taxon>
        <taxon>Pseudomonadota</taxon>
        <taxon>Betaproteobacteria</taxon>
        <taxon>Burkholderiales</taxon>
        <taxon>Burkholderiaceae</taxon>
        <taxon>Cupriavidus</taxon>
    </lineage>
</organism>
<feature type="compositionally biased region" description="Basic and acidic residues" evidence="1">
    <location>
        <begin position="12"/>
        <end position="23"/>
    </location>
</feature>
<keyword evidence="3" id="KW-1185">Reference proteome</keyword>
<dbReference type="STRING" id="68895.RR42_m1445"/>
<feature type="region of interest" description="Disordered" evidence="1">
    <location>
        <begin position="218"/>
        <end position="237"/>
    </location>
</feature>
<dbReference type="RefSeq" id="WP_043345167.1">
    <property type="nucleotide sequence ID" value="NZ_CP010536.1"/>
</dbReference>
<name>A0A0C4YDL3_9BURK</name>
<feature type="region of interest" description="Disordered" evidence="1">
    <location>
        <begin position="1"/>
        <end position="23"/>
    </location>
</feature>
<dbReference type="KEGG" id="cbw:RR42_m1445"/>
<reference evidence="2 3" key="1">
    <citation type="journal article" date="2015" name="Genome Announc.">
        <title>Complete Genome Sequence of Cupriavidus basilensis 4G11, Isolated from the Oak Ridge Field Research Center Site.</title>
        <authorList>
            <person name="Ray J."/>
            <person name="Waters R.J."/>
            <person name="Skerker J.M."/>
            <person name="Kuehl J.V."/>
            <person name="Price M.N."/>
            <person name="Huang J."/>
            <person name="Chakraborty R."/>
            <person name="Arkin A.P."/>
            <person name="Deutschbauer A."/>
        </authorList>
    </citation>
    <scope>NUCLEOTIDE SEQUENCE [LARGE SCALE GENOMIC DNA]</scope>
    <source>
        <strain evidence="2">4G11</strain>
    </source>
</reference>
<dbReference type="EMBL" id="CP010536">
    <property type="protein sequence ID" value="AJG18846.1"/>
    <property type="molecule type" value="Genomic_DNA"/>
</dbReference>